<name>A0A6I3SK94_HELMO</name>
<dbReference type="NCBIfam" id="TIGR00638">
    <property type="entry name" value="Mop"/>
    <property type="match status" value="1"/>
</dbReference>
<dbReference type="InterPro" id="IPR004606">
    <property type="entry name" value="Mop_domain"/>
</dbReference>
<dbReference type="SUPFAM" id="SSF50331">
    <property type="entry name" value="MOP-like"/>
    <property type="match status" value="1"/>
</dbReference>
<feature type="domain" description="Mop" evidence="3">
    <location>
        <begin position="2"/>
        <end position="68"/>
    </location>
</feature>
<proteinExistence type="predicted"/>
<dbReference type="InterPro" id="IPR008995">
    <property type="entry name" value="Mo/tungstate-bd_C_term_dom"/>
</dbReference>
<organism evidence="4 5">
    <name type="scientific">Heliobacterium mobile</name>
    <name type="common">Heliobacillus mobilis</name>
    <dbReference type="NCBI Taxonomy" id="28064"/>
    <lineage>
        <taxon>Bacteria</taxon>
        <taxon>Bacillati</taxon>
        <taxon>Bacillota</taxon>
        <taxon>Clostridia</taxon>
        <taxon>Eubacteriales</taxon>
        <taxon>Heliobacteriaceae</taxon>
        <taxon>Heliobacterium</taxon>
    </lineage>
</organism>
<evidence type="ECO:0000256" key="2">
    <source>
        <dbReference type="PROSITE-ProRule" id="PRU01213"/>
    </source>
</evidence>
<evidence type="ECO:0000259" key="3">
    <source>
        <dbReference type="PROSITE" id="PS51866"/>
    </source>
</evidence>
<dbReference type="Proteomes" id="UP000430670">
    <property type="component" value="Unassembled WGS sequence"/>
</dbReference>
<reference evidence="4 5" key="1">
    <citation type="submission" date="2019-11" db="EMBL/GenBank/DDBJ databases">
        <title>Whole-genome sequence of a the green, strictly anaerobic photosynthetic bacterium Heliobacillus mobilis DSM 6151.</title>
        <authorList>
            <person name="Kyndt J.A."/>
            <person name="Meyer T.E."/>
        </authorList>
    </citation>
    <scope>NUCLEOTIDE SEQUENCE [LARGE SCALE GENOMIC DNA]</scope>
    <source>
        <strain evidence="4 5">DSM 6151</strain>
    </source>
</reference>
<dbReference type="AlphaFoldDB" id="A0A6I3SK94"/>
<dbReference type="OrthoDB" id="122515at2"/>
<keyword evidence="5" id="KW-1185">Reference proteome</keyword>
<accession>A0A6I3SK94</accession>
<dbReference type="GO" id="GO:0015689">
    <property type="term" value="P:molybdate ion transport"/>
    <property type="evidence" value="ECO:0007669"/>
    <property type="project" value="InterPro"/>
</dbReference>
<dbReference type="Pfam" id="PF03459">
    <property type="entry name" value="TOBE"/>
    <property type="match status" value="1"/>
</dbReference>
<keyword evidence="1 2" id="KW-0500">Molybdenum</keyword>
<sequence>MKLTARNQLKGTVKEIKIGQVMAEVVIEIAGGQTITSMVSKDAVDDLALTVGSEAVAVIKSTSVMLMA</sequence>
<dbReference type="InterPro" id="IPR005116">
    <property type="entry name" value="Transp-assoc_OB_typ1"/>
</dbReference>
<dbReference type="RefSeq" id="WP_155476307.1">
    <property type="nucleotide sequence ID" value="NZ_WNKU01000009.1"/>
</dbReference>
<evidence type="ECO:0000313" key="4">
    <source>
        <dbReference type="EMBL" id="MTV49206.1"/>
    </source>
</evidence>
<evidence type="ECO:0000256" key="1">
    <source>
        <dbReference type="ARBA" id="ARBA00022505"/>
    </source>
</evidence>
<dbReference type="EMBL" id="WNKU01000009">
    <property type="protein sequence ID" value="MTV49206.1"/>
    <property type="molecule type" value="Genomic_DNA"/>
</dbReference>
<comment type="caution">
    <text evidence="4">The sequence shown here is derived from an EMBL/GenBank/DDBJ whole genome shotgun (WGS) entry which is preliminary data.</text>
</comment>
<dbReference type="Gene3D" id="2.40.50.100">
    <property type="match status" value="1"/>
</dbReference>
<protein>
    <recommendedName>
        <fullName evidence="3">Mop domain-containing protein</fullName>
    </recommendedName>
</protein>
<evidence type="ECO:0000313" key="5">
    <source>
        <dbReference type="Proteomes" id="UP000430670"/>
    </source>
</evidence>
<gene>
    <name evidence="4" type="ORF">GJ688_09470</name>
</gene>
<dbReference type="PROSITE" id="PS51866">
    <property type="entry name" value="MOP"/>
    <property type="match status" value="1"/>
</dbReference>